<dbReference type="EMBL" id="JAAIUW010000008">
    <property type="protein sequence ID" value="KAF7819743.1"/>
    <property type="molecule type" value="Genomic_DNA"/>
</dbReference>
<accession>A0A834TD14</accession>
<evidence type="ECO:0000256" key="2">
    <source>
        <dbReference type="ARBA" id="ARBA00023180"/>
    </source>
</evidence>
<evidence type="ECO:0000256" key="4">
    <source>
        <dbReference type="SAM" id="SignalP"/>
    </source>
</evidence>
<dbReference type="OrthoDB" id="59415at2759"/>
<comment type="caution">
    <text evidence="5">The sequence shown here is derived from an EMBL/GenBank/DDBJ whole genome shotgun (WGS) entry which is preliminary data.</text>
</comment>
<dbReference type="Gene3D" id="3.40.50.1000">
    <property type="entry name" value="HAD superfamily/HAD-like"/>
    <property type="match status" value="1"/>
</dbReference>
<dbReference type="GO" id="GO:0045735">
    <property type="term" value="F:nutrient reservoir activity"/>
    <property type="evidence" value="ECO:0007669"/>
    <property type="project" value="UniProtKB-UniRule"/>
</dbReference>
<keyword evidence="3" id="KW-0758">Storage protein</keyword>
<keyword evidence="6" id="KW-1185">Reference proteome</keyword>
<comment type="function">
    <text evidence="3">May function as somatic storage protein during early seedling development.</text>
</comment>
<dbReference type="PIRSF" id="PIRSF002674">
    <property type="entry name" value="VSP"/>
    <property type="match status" value="1"/>
</dbReference>
<evidence type="ECO:0000256" key="3">
    <source>
        <dbReference type="PIRNR" id="PIRNR002674"/>
    </source>
</evidence>
<dbReference type="SUPFAM" id="SSF56784">
    <property type="entry name" value="HAD-like"/>
    <property type="match status" value="1"/>
</dbReference>
<dbReference type="Pfam" id="PF03767">
    <property type="entry name" value="Acid_phosphat_B"/>
    <property type="match status" value="1"/>
</dbReference>
<gene>
    <name evidence="5" type="ORF">G2W53_025198</name>
</gene>
<dbReference type="Proteomes" id="UP000634136">
    <property type="component" value="Unassembled WGS sequence"/>
</dbReference>
<protein>
    <submittedName>
        <fullName evidence="5">Acid phosphatase 1-like</fullName>
    </submittedName>
</protein>
<comment type="similarity">
    <text evidence="3">Belongs to the APS1/VSP family.</text>
</comment>
<keyword evidence="2" id="KW-0325">Glycoprotein</keyword>
<dbReference type="InterPro" id="IPR014403">
    <property type="entry name" value="APS1/VSP"/>
</dbReference>
<feature type="signal peptide" evidence="4">
    <location>
        <begin position="1"/>
        <end position="23"/>
    </location>
</feature>
<dbReference type="PANTHER" id="PTHR31284">
    <property type="entry name" value="ACID PHOSPHATASE-LIKE PROTEIN"/>
    <property type="match status" value="1"/>
</dbReference>
<dbReference type="InterPro" id="IPR005519">
    <property type="entry name" value="Acid_phosphat_B-like"/>
</dbReference>
<evidence type="ECO:0000256" key="1">
    <source>
        <dbReference type="ARBA" id="ARBA00022729"/>
    </source>
</evidence>
<name>A0A834TD14_9FABA</name>
<reference evidence="5" key="1">
    <citation type="submission" date="2020-09" db="EMBL/GenBank/DDBJ databases">
        <title>Genome-Enabled Discovery of Anthraquinone Biosynthesis in Senna tora.</title>
        <authorList>
            <person name="Kang S.-H."/>
            <person name="Pandey R.P."/>
            <person name="Lee C.-M."/>
            <person name="Sim J.-S."/>
            <person name="Jeong J.-T."/>
            <person name="Choi B.-S."/>
            <person name="Jung M."/>
            <person name="Ginzburg D."/>
            <person name="Zhao K."/>
            <person name="Won S.Y."/>
            <person name="Oh T.-J."/>
            <person name="Yu Y."/>
            <person name="Kim N.-H."/>
            <person name="Lee O.R."/>
            <person name="Lee T.-H."/>
            <person name="Bashyal P."/>
            <person name="Kim T.-S."/>
            <person name="Lee W.-H."/>
            <person name="Kawkins C."/>
            <person name="Kim C.-K."/>
            <person name="Kim J.S."/>
            <person name="Ahn B.O."/>
            <person name="Rhee S.Y."/>
            <person name="Sohng J.K."/>
        </authorList>
    </citation>
    <scope>NUCLEOTIDE SEQUENCE</scope>
    <source>
        <tissue evidence="5">Leaf</tissue>
    </source>
</reference>
<dbReference type="InterPro" id="IPR036412">
    <property type="entry name" value="HAD-like_sf"/>
</dbReference>
<organism evidence="5 6">
    <name type="scientific">Senna tora</name>
    <dbReference type="NCBI Taxonomy" id="362788"/>
    <lineage>
        <taxon>Eukaryota</taxon>
        <taxon>Viridiplantae</taxon>
        <taxon>Streptophyta</taxon>
        <taxon>Embryophyta</taxon>
        <taxon>Tracheophyta</taxon>
        <taxon>Spermatophyta</taxon>
        <taxon>Magnoliopsida</taxon>
        <taxon>eudicotyledons</taxon>
        <taxon>Gunneridae</taxon>
        <taxon>Pentapetalae</taxon>
        <taxon>rosids</taxon>
        <taxon>fabids</taxon>
        <taxon>Fabales</taxon>
        <taxon>Fabaceae</taxon>
        <taxon>Caesalpinioideae</taxon>
        <taxon>Cassia clade</taxon>
        <taxon>Senna</taxon>
    </lineage>
</organism>
<feature type="chain" id="PRO_5032452138" evidence="4">
    <location>
        <begin position="24"/>
        <end position="254"/>
    </location>
</feature>
<dbReference type="PANTHER" id="PTHR31284:SF10">
    <property type="entry name" value="ACID PHOSPHATASE-LIKE PROTEIN"/>
    <property type="match status" value="1"/>
</dbReference>
<evidence type="ECO:0000313" key="5">
    <source>
        <dbReference type="EMBL" id="KAF7819743.1"/>
    </source>
</evidence>
<dbReference type="AlphaFoldDB" id="A0A834TD14"/>
<evidence type="ECO:0000313" key="6">
    <source>
        <dbReference type="Proteomes" id="UP000634136"/>
    </source>
</evidence>
<proteinExistence type="inferred from homology"/>
<keyword evidence="1 4" id="KW-0732">Signal</keyword>
<dbReference type="InterPro" id="IPR023214">
    <property type="entry name" value="HAD_sf"/>
</dbReference>
<sequence>MDWGLWLMLVVLSTMALIPSISSESTIKLASERYISGNRKARVDDTLYCDSWRLAVETNNAGKWEEIPERCKELVEEYMSGERYVSDSEVVANFSLEFAKEVELGGKGRDAWVFDVDETLLSNFVYYTIYGFGSKKSNEISFEAPALAASLRLYKELQKLGFTIFLLTGRPENLRQETEANLLSAGYTNWNRLILRGPMDEDKTAETYKSEKRAELVKEGYILHGNSGDQWSDLLGQRNRMRRHHMRNIMGELR</sequence>